<sequence>MRENISRIFLFSASSKAALLSHSTRNNIIKPHTQCS</sequence>
<proteinExistence type="predicted"/>
<dbReference type="EMBL" id="LR746267">
    <property type="protein sequence ID" value="CAA7395279.1"/>
    <property type="molecule type" value="Genomic_DNA"/>
</dbReference>
<name>A0A7I8INF9_SPIIN</name>
<reference evidence="1" key="1">
    <citation type="submission" date="2019-12" db="EMBL/GenBank/DDBJ databases">
        <authorList>
            <person name="Scholz U."/>
            <person name="Mascher M."/>
            <person name="Fiebig A."/>
        </authorList>
    </citation>
    <scope>NUCLEOTIDE SEQUENCE</scope>
</reference>
<evidence type="ECO:0000313" key="1">
    <source>
        <dbReference type="EMBL" id="CAA2619266.1"/>
    </source>
</evidence>
<evidence type="ECO:0000313" key="3">
    <source>
        <dbReference type="Proteomes" id="UP000663760"/>
    </source>
</evidence>
<dbReference type="EMBL" id="LR743591">
    <property type="protein sequence ID" value="CAA2619266.1"/>
    <property type="molecule type" value="Genomic_DNA"/>
</dbReference>
<organism evidence="1">
    <name type="scientific">Spirodela intermedia</name>
    <name type="common">Intermediate duckweed</name>
    <dbReference type="NCBI Taxonomy" id="51605"/>
    <lineage>
        <taxon>Eukaryota</taxon>
        <taxon>Viridiplantae</taxon>
        <taxon>Streptophyta</taxon>
        <taxon>Embryophyta</taxon>
        <taxon>Tracheophyta</taxon>
        <taxon>Spermatophyta</taxon>
        <taxon>Magnoliopsida</taxon>
        <taxon>Liliopsida</taxon>
        <taxon>Araceae</taxon>
        <taxon>Lemnoideae</taxon>
        <taxon>Spirodela</taxon>
    </lineage>
</organism>
<gene>
    <name evidence="1" type="ORF">SI7747_04005433</name>
    <name evidence="2" type="ORF">SI8410_04005940</name>
</gene>
<protein>
    <submittedName>
        <fullName evidence="1">Uncharacterized protein</fullName>
    </submittedName>
</protein>
<keyword evidence="3" id="KW-1185">Reference proteome</keyword>
<accession>A0A7I8INF9</accession>
<dbReference type="AlphaFoldDB" id="A0A7I8INF9"/>
<evidence type="ECO:0000313" key="2">
    <source>
        <dbReference type="EMBL" id="CAA7395279.1"/>
    </source>
</evidence>
<dbReference type="Proteomes" id="UP000663760">
    <property type="component" value="Chromosome 4"/>
</dbReference>